<protein>
    <submittedName>
        <fullName evidence="1">Uncharacterized protein</fullName>
    </submittedName>
</protein>
<gene>
    <name evidence="1" type="ORF">LSALG_LOCUS13101</name>
</gene>
<organism evidence="1 2">
    <name type="scientific">Lactuca saligna</name>
    <name type="common">Willowleaf lettuce</name>
    <dbReference type="NCBI Taxonomy" id="75948"/>
    <lineage>
        <taxon>Eukaryota</taxon>
        <taxon>Viridiplantae</taxon>
        <taxon>Streptophyta</taxon>
        <taxon>Embryophyta</taxon>
        <taxon>Tracheophyta</taxon>
        <taxon>Spermatophyta</taxon>
        <taxon>Magnoliopsida</taxon>
        <taxon>eudicotyledons</taxon>
        <taxon>Gunneridae</taxon>
        <taxon>Pentapetalae</taxon>
        <taxon>asterids</taxon>
        <taxon>campanulids</taxon>
        <taxon>Asterales</taxon>
        <taxon>Asteraceae</taxon>
        <taxon>Cichorioideae</taxon>
        <taxon>Cichorieae</taxon>
        <taxon>Lactucinae</taxon>
        <taxon>Lactuca</taxon>
    </lineage>
</organism>
<dbReference type="AlphaFoldDB" id="A0AA36DUJ4"/>
<name>A0AA36DUJ4_LACSI</name>
<proteinExistence type="predicted"/>
<sequence>MKSCISDVISLLSDLIEARDLMIPLNVRKHLGEKLQTAFAILHHLEVNKTESKGKEKLFSSDPIIDNKEEEELYEAELKRRKAREAEMDEHQCIIRKAEAKEKAEKEA</sequence>
<dbReference type="Proteomes" id="UP001177003">
    <property type="component" value="Chromosome 2"/>
</dbReference>
<dbReference type="EMBL" id="OX465078">
    <property type="protein sequence ID" value="CAI9272921.1"/>
    <property type="molecule type" value="Genomic_DNA"/>
</dbReference>
<evidence type="ECO:0000313" key="2">
    <source>
        <dbReference type="Proteomes" id="UP001177003"/>
    </source>
</evidence>
<evidence type="ECO:0000313" key="1">
    <source>
        <dbReference type="EMBL" id="CAI9272921.1"/>
    </source>
</evidence>
<accession>A0AA36DUJ4</accession>
<reference evidence="1" key="1">
    <citation type="submission" date="2023-04" db="EMBL/GenBank/DDBJ databases">
        <authorList>
            <person name="Vijverberg K."/>
            <person name="Xiong W."/>
            <person name="Schranz E."/>
        </authorList>
    </citation>
    <scope>NUCLEOTIDE SEQUENCE</scope>
</reference>
<keyword evidence="2" id="KW-1185">Reference proteome</keyword>